<protein>
    <recommendedName>
        <fullName evidence="5">DUF262 domain-containing protein</fullName>
    </recommendedName>
</protein>
<evidence type="ECO:0000313" key="4">
    <source>
        <dbReference type="Proteomes" id="UP000494329"/>
    </source>
</evidence>
<reference evidence="3 4" key="1">
    <citation type="submission" date="2020-04" db="EMBL/GenBank/DDBJ databases">
        <authorList>
            <person name="De Canck E."/>
        </authorList>
    </citation>
    <scope>NUCLEOTIDE SEQUENCE [LARGE SCALE GENOMIC DNA]</scope>
    <source>
        <strain evidence="3 4">LMG 29739</strain>
    </source>
</reference>
<dbReference type="EMBL" id="CADIKF010000033">
    <property type="protein sequence ID" value="CAB3763111.1"/>
    <property type="molecule type" value="Genomic_DNA"/>
</dbReference>
<evidence type="ECO:0008006" key="5">
    <source>
        <dbReference type="Google" id="ProtNLM"/>
    </source>
</evidence>
<dbReference type="RefSeq" id="WP_175112881.1">
    <property type="nucleotide sequence ID" value="NZ_CADIKF010000033.1"/>
</dbReference>
<evidence type="ECO:0000259" key="2">
    <source>
        <dbReference type="Pfam" id="PF07510"/>
    </source>
</evidence>
<dbReference type="PANTHER" id="PTHR35149:SF1">
    <property type="entry name" value="DUF5655 DOMAIN-CONTAINING PROTEIN"/>
    <property type="match status" value="1"/>
</dbReference>
<dbReference type="InterPro" id="IPR004919">
    <property type="entry name" value="GmrSD_N"/>
</dbReference>
<gene>
    <name evidence="3" type="ORF">LMG29739_04034</name>
</gene>
<feature type="domain" description="GmrSD restriction endonucleases N-terminal" evidence="1">
    <location>
        <begin position="12"/>
        <end position="241"/>
    </location>
</feature>
<dbReference type="InterPro" id="IPR011089">
    <property type="entry name" value="GmrSD_C"/>
</dbReference>
<evidence type="ECO:0000313" key="3">
    <source>
        <dbReference type="EMBL" id="CAB3763111.1"/>
    </source>
</evidence>
<sequence>MQTELISLSKAFTENLYRIPDYQRGYAWGLKQLKDFWNDIAQLPDRHNHYTGVLTLEAAPKSATATWEDDLWIIEAKNYQPHFVVDGQQRLTTAIILIQVILEATQNGETLNFDTKEEIQKRYIYLTKDGGISRSYIFGYEKDNPSYEYLITHIFQEQSDRHSTVEETIYTKNLSFAKEYFQEKIKDYSAIEREKLYTKITQNLLFNVFTIREDVDVFVTFETMNNRGKPLSNLELLKNRLIYLSTKFIPNQDGEHSHDRTKLRRTINECWKSAYHYLGKNKARVLDDNFFLLVQFLMYFNVALPRTEHAQANNSLGLYKYKQEEGYKEYLLDEFFTARRVTDASIENPLSVDAIYAYAKDIKDTVKVYHEIFNPEDSKLSGQEKMHLERIGRLRNYDVILLLTAMYKKKPPQAQRISFLEQLERMLFFRTIRSYHFHNIDLEEDGVLFIAGKKTFAEIVKSVSDCTEEFIKSKDFKESIANLGKGGGYYGWAAIRYFMFEYEQYLKSQTKTNRDKLSWEDFRKENFKSDYVSVEHIYPQRAAHASWNGAFSKYKIPQRNILKNSIGNLVPLSIPKNSSLGNRPFVDKKGSREQKVGYSYGCYSEIEVSHEDEWTPHHILARGLRLLNFMEDRWKVDFGTDRNKTDLLGLGFLDPTRKLKLPKK</sequence>
<dbReference type="AlphaFoldDB" id="A0A6J5ECQ6"/>
<dbReference type="PANTHER" id="PTHR35149">
    <property type="entry name" value="SLL5132 PROTEIN"/>
    <property type="match status" value="1"/>
</dbReference>
<organism evidence="3 4">
    <name type="scientific">Paraburkholderia solisilvae</name>
    <dbReference type="NCBI Taxonomy" id="624376"/>
    <lineage>
        <taxon>Bacteria</taxon>
        <taxon>Pseudomonadati</taxon>
        <taxon>Pseudomonadota</taxon>
        <taxon>Betaproteobacteria</taxon>
        <taxon>Burkholderiales</taxon>
        <taxon>Burkholderiaceae</taxon>
        <taxon>Paraburkholderia</taxon>
    </lineage>
</organism>
<name>A0A6J5ECQ6_9BURK</name>
<accession>A0A6J5ECQ6</accession>
<keyword evidence="4" id="KW-1185">Reference proteome</keyword>
<dbReference type="Pfam" id="PF07510">
    <property type="entry name" value="GmrSD_C"/>
    <property type="match status" value="1"/>
</dbReference>
<evidence type="ECO:0000259" key="1">
    <source>
        <dbReference type="Pfam" id="PF03235"/>
    </source>
</evidence>
<dbReference type="Proteomes" id="UP000494329">
    <property type="component" value="Unassembled WGS sequence"/>
</dbReference>
<dbReference type="Pfam" id="PF03235">
    <property type="entry name" value="GmrSD_N"/>
    <property type="match status" value="1"/>
</dbReference>
<proteinExistence type="predicted"/>
<feature type="domain" description="GmrSD restriction endonucleases C-terminal" evidence="2">
    <location>
        <begin position="488"/>
        <end position="627"/>
    </location>
</feature>